<reference evidence="1 2" key="1">
    <citation type="journal article" date="2012" name="J. Bacteriol.">
        <title>Genome sequence of Lactobacillus mucosae LM1, isolated from piglet feces.</title>
        <authorList>
            <person name="Lee J.H."/>
            <person name="Valeriano V.D."/>
            <person name="Shin Y.R."/>
            <person name="Chae J.P."/>
            <person name="Kim G.B."/>
            <person name="Ham J.S."/>
            <person name="Chun J."/>
            <person name="Kang D.K."/>
        </authorList>
    </citation>
    <scope>NUCLEOTIDE SEQUENCE [LARGE SCALE GENOMIC DNA]</scope>
    <source>
        <strain evidence="1 2">LM1</strain>
    </source>
</reference>
<keyword evidence="2" id="KW-1185">Reference proteome</keyword>
<protein>
    <submittedName>
        <fullName evidence="1">Uncharacterized protein</fullName>
    </submittedName>
</protein>
<name>A0A0D4CM88_LIMMU</name>
<sequence length="75" mass="8526">MRFKRSIGKKLETLVESPFRPHRLTGSLAKDTKAAAKRTLVLAIACWLQGKKLESKHELSLAKDLLAEAWRLRGR</sequence>
<dbReference type="KEGG" id="lmu:LBLM1_09780"/>
<dbReference type="HOGENOM" id="CLU_2666517_0_0_9"/>
<accession>A0A0D4CM88</accession>
<dbReference type="EMBL" id="CP011013">
    <property type="protein sequence ID" value="AJT51218.1"/>
    <property type="molecule type" value="Genomic_DNA"/>
</dbReference>
<gene>
    <name evidence="1" type="ORF">LBLM1_09780</name>
</gene>
<evidence type="ECO:0000313" key="1">
    <source>
        <dbReference type="EMBL" id="AJT51218.1"/>
    </source>
</evidence>
<proteinExistence type="predicted"/>
<organism evidence="1 2">
    <name type="scientific">Limosilactobacillus mucosae LM1</name>
    <dbReference type="NCBI Taxonomy" id="1130798"/>
    <lineage>
        <taxon>Bacteria</taxon>
        <taxon>Bacillati</taxon>
        <taxon>Bacillota</taxon>
        <taxon>Bacilli</taxon>
        <taxon>Lactobacillales</taxon>
        <taxon>Lactobacillaceae</taxon>
        <taxon>Limosilactobacillus</taxon>
    </lineage>
</organism>
<dbReference type="AlphaFoldDB" id="A0A0D4CM88"/>
<dbReference type="Proteomes" id="UP000003645">
    <property type="component" value="Chromosome"/>
</dbReference>
<evidence type="ECO:0000313" key="2">
    <source>
        <dbReference type="Proteomes" id="UP000003645"/>
    </source>
</evidence>
<dbReference type="STRING" id="1130798.LBLM1_09780"/>